<feature type="transmembrane region" description="Helical" evidence="1">
    <location>
        <begin position="245"/>
        <end position="265"/>
    </location>
</feature>
<keyword evidence="1" id="KW-0812">Transmembrane</keyword>
<sequence>MARCPYRCRPIGPFRFLPKMTLFLTASRCRAFLTRLPARSLTYASVPALHAIPPSLRLVTDNVRHAALTAREAANSTLGSLELTPANRASRLLASKYGDATGVSSALDRLLDDMTLLETQSDEYSRLSAVEWTVLTGSVLLATGSPIMGLGPKVADFLAPSCAALCATIGVTSEYIGRVAVADGKEVAARTMQCACEAEALLAKSERTKAVLPLCVGIGATAASISLLAPVLVEQIGISSLQAVTEVYLLCPLLSVLSAAVAGLATQESAQQAERAISVGNRRFARSGRVGRTWLSASEQIQMTSLRYSAQWRAFAFSVVPAPLMGALVPGSLESRAIVIAALAAAQSAYFLARAELVLARATDAVALKSRSAAVADTYANQGARSGAILPFTSALSALCAAATAAVVELVPHLTPIQTGLALGLFPAAGAACAAAAGVSRARCEVDAEASIAAAETLAIEYGDGNKEDSLLKPMRGVQDLLRLTVAGAKKWIVGVAREKLGVLRIKLVLVSNLFTGIKRGGAKENIKVEDRTVKTNKVEDLALGTNNVDAVAFDVDMIQLQLGNVASHTHAHTNTQTVGEKMMLKK</sequence>
<gene>
    <name evidence="2" type="ORF">CHYS00102_LOCUS8351</name>
</gene>
<keyword evidence="1" id="KW-0472">Membrane</keyword>
<accession>A0A7S1FQT8</accession>
<feature type="transmembrane region" description="Helical" evidence="1">
    <location>
        <begin position="211"/>
        <end position="233"/>
    </location>
</feature>
<dbReference type="AlphaFoldDB" id="A0A7S1FQT8"/>
<feature type="transmembrane region" description="Helical" evidence="1">
    <location>
        <begin position="388"/>
        <end position="408"/>
    </location>
</feature>
<dbReference type="EMBL" id="HBFR01011569">
    <property type="protein sequence ID" value="CAD8881164.1"/>
    <property type="molecule type" value="Transcribed_RNA"/>
</dbReference>
<reference evidence="2" key="1">
    <citation type="submission" date="2021-01" db="EMBL/GenBank/DDBJ databases">
        <authorList>
            <person name="Corre E."/>
            <person name="Pelletier E."/>
            <person name="Niang G."/>
            <person name="Scheremetjew M."/>
            <person name="Finn R."/>
            <person name="Kale V."/>
            <person name="Holt S."/>
            <person name="Cochrane G."/>
            <person name="Meng A."/>
            <person name="Brown T."/>
            <person name="Cohen L."/>
        </authorList>
    </citation>
    <scope>NUCLEOTIDE SEQUENCE</scope>
    <source>
        <strain evidence="2">308</strain>
    </source>
</reference>
<feature type="transmembrane region" description="Helical" evidence="1">
    <location>
        <begin position="420"/>
        <end position="439"/>
    </location>
</feature>
<name>A0A7S1FQT8_9STRA</name>
<protein>
    <submittedName>
        <fullName evidence="2">Uncharacterized protein</fullName>
    </submittedName>
</protein>
<organism evidence="2">
    <name type="scientific">Corethron hystrix</name>
    <dbReference type="NCBI Taxonomy" id="216773"/>
    <lineage>
        <taxon>Eukaryota</taxon>
        <taxon>Sar</taxon>
        <taxon>Stramenopiles</taxon>
        <taxon>Ochrophyta</taxon>
        <taxon>Bacillariophyta</taxon>
        <taxon>Coscinodiscophyceae</taxon>
        <taxon>Corethrophycidae</taxon>
        <taxon>Corethrales</taxon>
        <taxon>Corethraceae</taxon>
        <taxon>Corethron</taxon>
    </lineage>
</organism>
<keyword evidence="1" id="KW-1133">Transmembrane helix</keyword>
<evidence type="ECO:0000256" key="1">
    <source>
        <dbReference type="SAM" id="Phobius"/>
    </source>
</evidence>
<evidence type="ECO:0000313" key="2">
    <source>
        <dbReference type="EMBL" id="CAD8881164.1"/>
    </source>
</evidence>
<proteinExistence type="predicted"/>